<dbReference type="OrthoDB" id="2382009at2"/>
<dbReference type="Pfam" id="PF11588">
    <property type="entry name" value="DUF3243"/>
    <property type="match status" value="1"/>
</dbReference>
<dbReference type="EMBL" id="BJXX01000069">
    <property type="protein sequence ID" value="GEN34293.1"/>
    <property type="molecule type" value="Genomic_DNA"/>
</dbReference>
<dbReference type="Proteomes" id="UP000321157">
    <property type="component" value="Unassembled WGS sequence"/>
</dbReference>
<dbReference type="PIRSF" id="PIRSF004764">
    <property type="entry name" value="YmfJ"/>
    <property type="match status" value="1"/>
</dbReference>
<name>A0A511V9M1_9BACL</name>
<dbReference type="InterPro" id="IPR024702">
    <property type="entry name" value="Uncharacterised_YmfJ"/>
</dbReference>
<gene>
    <name evidence="1" type="ORF">ADA01nite_17530</name>
</gene>
<protein>
    <recommendedName>
        <fullName evidence="3">DUF3243 domain-containing protein</fullName>
    </recommendedName>
</protein>
<evidence type="ECO:0000313" key="1">
    <source>
        <dbReference type="EMBL" id="GEN34293.1"/>
    </source>
</evidence>
<evidence type="ECO:0000313" key="2">
    <source>
        <dbReference type="Proteomes" id="UP000321157"/>
    </source>
</evidence>
<accession>A0A511V9M1</accession>
<proteinExistence type="predicted"/>
<dbReference type="InterPro" id="IPR038292">
    <property type="entry name" value="YmfJ/YflH_sf"/>
</dbReference>
<dbReference type="Gene3D" id="1.10.760.20">
    <property type="entry name" value="Protein of unknown function DUF3243"/>
    <property type="match status" value="1"/>
</dbReference>
<dbReference type="AlphaFoldDB" id="A0A511V9M1"/>
<sequence>MSVLDNFQDWKSFLAQRVAQAATVGMEKETMENVAYQIGNYLSNQVDPKNEQERLLKELWDAGTEEQRHAMAGAMINYVQNKKQ</sequence>
<evidence type="ECO:0008006" key="3">
    <source>
        <dbReference type="Google" id="ProtNLM"/>
    </source>
</evidence>
<dbReference type="RefSeq" id="WP_146809573.1">
    <property type="nucleotide sequence ID" value="NZ_BJXX01000069.1"/>
</dbReference>
<keyword evidence="2" id="KW-1185">Reference proteome</keyword>
<dbReference type="InterPro" id="IPR021637">
    <property type="entry name" value="DUF3243"/>
</dbReference>
<comment type="caution">
    <text evidence="1">The sequence shown here is derived from an EMBL/GenBank/DDBJ whole genome shotgun (WGS) entry which is preliminary data.</text>
</comment>
<reference evidence="1 2" key="1">
    <citation type="submission" date="2019-07" db="EMBL/GenBank/DDBJ databases">
        <title>Whole genome shotgun sequence of Aneurinibacillus danicus NBRC 102444.</title>
        <authorList>
            <person name="Hosoyama A."/>
            <person name="Uohara A."/>
            <person name="Ohji S."/>
            <person name="Ichikawa N."/>
        </authorList>
    </citation>
    <scope>NUCLEOTIDE SEQUENCE [LARGE SCALE GENOMIC DNA]</scope>
    <source>
        <strain evidence="1 2">NBRC 102444</strain>
    </source>
</reference>
<organism evidence="1 2">
    <name type="scientific">Aneurinibacillus danicus</name>
    <dbReference type="NCBI Taxonomy" id="267746"/>
    <lineage>
        <taxon>Bacteria</taxon>
        <taxon>Bacillati</taxon>
        <taxon>Bacillota</taxon>
        <taxon>Bacilli</taxon>
        <taxon>Bacillales</taxon>
        <taxon>Paenibacillaceae</taxon>
        <taxon>Aneurinibacillus group</taxon>
        <taxon>Aneurinibacillus</taxon>
    </lineage>
</organism>